<sequence>MQKDILAYLAINPAASRKDLALHIDNSTEDGIKYNLDRLKKLGLIQREGAAKGGHWKIVNGNE</sequence>
<reference evidence="1 2" key="1">
    <citation type="submission" date="2014-04" db="EMBL/GenBank/DDBJ databases">
        <authorList>
            <person name="Sears C."/>
            <person name="Carroll K."/>
            <person name="Sack B.R."/>
            <person name="Qadri F."/>
            <person name="Myers L.L."/>
            <person name="Chung G.-T."/>
            <person name="Escheverria P."/>
            <person name="Fraser C.M."/>
            <person name="Sadzewicz L."/>
            <person name="Shefchek K.A."/>
            <person name="Tallon L."/>
            <person name="Das S.P."/>
            <person name="Daugherty S."/>
            <person name="Mongodin E.F."/>
        </authorList>
    </citation>
    <scope>NUCLEOTIDE SEQUENCE [LARGE SCALE GENOMIC DNA]</scope>
    <source>
        <strain evidence="1 2">3975 RP4</strain>
    </source>
</reference>
<dbReference type="Gene3D" id="1.10.10.10">
    <property type="entry name" value="Winged helix-like DNA-binding domain superfamily/Winged helix DNA-binding domain"/>
    <property type="match status" value="1"/>
</dbReference>
<evidence type="ECO:0000313" key="1">
    <source>
        <dbReference type="EMBL" id="KDS45444.1"/>
    </source>
</evidence>
<dbReference type="RefSeq" id="WP_050505491.1">
    <property type="nucleotide sequence ID" value="NZ_JNHM01000143.1"/>
</dbReference>
<dbReference type="AlphaFoldDB" id="A0A069SCV0"/>
<gene>
    <name evidence="1" type="ORF">M099_3853</name>
</gene>
<dbReference type="Proteomes" id="UP000027661">
    <property type="component" value="Unassembled WGS sequence"/>
</dbReference>
<dbReference type="InterPro" id="IPR036390">
    <property type="entry name" value="WH_DNA-bd_sf"/>
</dbReference>
<dbReference type="SUPFAM" id="SSF46785">
    <property type="entry name" value="Winged helix' DNA-binding domain"/>
    <property type="match status" value="1"/>
</dbReference>
<dbReference type="PATRIC" id="fig|1339352.3.peg.3615"/>
<protein>
    <submittedName>
        <fullName evidence="1">Putative transcriptional regulator domain protein</fullName>
    </submittedName>
</protein>
<dbReference type="InterPro" id="IPR036388">
    <property type="entry name" value="WH-like_DNA-bd_sf"/>
</dbReference>
<proteinExistence type="predicted"/>
<dbReference type="EMBL" id="JNHM01000143">
    <property type="protein sequence ID" value="KDS45444.1"/>
    <property type="molecule type" value="Genomic_DNA"/>
</dbReference>
<name>A0A069SCV0_PHOVU</name>
<accession>A0A069SCV0</accession>
<comment type="caution">
    <text evidence="1">The sequence shown here is derived from an EMBL/GenBank/DDBJ whole genome shotgun (WGS) entry which is preliminary data.</text>
</comment>
<organism evidence="1 2">
    <name type="scientific">Phocaeicola vulgatus str. 3975 RP4</name>
    <dbReference type="NCBI Taxonomy" id="1339352"/>
    <lineage>
        <taxon>Bacteria</taxon>
        <taxon>Pseudomonadati</taxon>
        <taxon>Bacteroidota</taxon>
        <taxon>Bacteroidia</taxon>
        <taxon>Bacteroidales</taxon>
        <taxon>Bacteroidaceae</taxon>
        <taxon>Phocaeicola</taxon>
    </lineage>
</organism>
<evidence type="ECO:0000313" key="2">
    <source>
        <dbReference type="Proteomes" id="UP000027661"/>
    </source>
</evidence>